<dbReference type="EMBL" id="BMZB01000002">
    <property type="protein sequence ID" value="GGZ31858.1"/>
    <property type="molecule type" value="Genomic_DNA"/>
</dbReference>
<reference evidence="1" key="1">
    <citation type="journal article" date="2014" name="Int. J. Syst. Evol. Microbiol.">
        <title>Complete genome sequence of Corynebacterium casei LMG S-19264T (=DSM 44701T), isolated from a smear-ripened cheese.</title>
        <authorList>
            <consortium name="US DOE Joint Genome Institute (JGI-PGF)"/>
            <person name="Walter F."/>
            <person name="Albersmeier A."/>
            <person name="Kalinowski J."/>
            <person name="Ruckert C."/>
        </authorList>
    </citation>
    <scope>NUCLEOTIDE SEQUENCE</scope>
    <source>
        <strain evidence="1">KCTC 32296</strain>
    </source>
</reference>
<protein>
    <submittedName>
        <fullName evidence="1">Uncharacterized protein</fullName>
    </submittedName>
</protein>
<dbReference type="Proteomes" id="UP000662572">
    <property type="component" value="Unassembled WGS sequence"/>
</dbReference>
<gene>
    <name evidence="1" type="ORF">GCM10011273_17330</name>
</gene>
<dbReference type="AlphaFoldDB" id="A0A918Q4F3"/>
<evidence type="ECO:0000313" key="1">
    <source>
        <dbReference type="EMBL" id="GGZ31858.1"/>
    </source>
</evidence>
<accession>A0A918Q4F3</accession>
<evidence type="ECO:0000313" key="2">
    <source>
        <dbReference type="Proteomes" id="UP000662572"/>
    </source>
</evidence>
<sequence length="159" mass="17939">MSSRDYYLDIPIPGRSAIRVQGTKTDLVALRSYLSGLDHEIETERREHAKTRALHGTACDQVESIERQLVEAKETIARLNALQRAEADRHRTTPDTLDTIEADLRRTYNKPDSKLVLNFETIAHADTVALNAYQHPAPPTVWIGVDVGQEQDIPQREGQ</sequence>
<name>A0A918Q4F3_9CAUL</name>
<organism evidence="1 2">
    <name type="scientific">Asticcacaulis endophyticus</name>
    <dbReference type="NCBI Taxonomy" id="1395890"/>
    <lineage>
        <taxon>Bacteria</taxon>
        <taxon>Pseudomonadati</taxon>
        <taxon>Pseudomonadota</taxon>
        <taxon>Alphaproteobacteria</taxon>
        <taxon>Caulobacterales</taxon>
        <taxon>Caulobacteraceae</taxon>
        <taxon>Asticcacaulis</taxon>
    </lineage>
</organism>
<proteinExistence type="predicted"/>
<keyword evidence="2" id="KW-1185">Reference proteome</keyword>
<comment type="caution">
    <text evidence="1">The sequence shown here is derived from an EMBL/GenBank/DDBJ whole genome shotgun (WGS) entry which is preliminary data.</text>
</comment>
<dbReference type="RefSeq" id="WP_189486079.1">
    <property type="nucleotide sequence ID" value="NZ_BMZB01000002.1"/>
</dbReference>
<reference evidence="1" key="2">
    <citation type="submission" date="2020-09" db="EMBL/GenBank/DDBJ databases">
        <authorList>
            <person name="Sun Q."/>
            <person name="Kim S."/>
        </authorList>
    </citation>
    <scope>NUCLEOTIDE SEQUENCE</scope>
    <source>
        <strain evidence="1">KCTC 32296</strain>
    </source>
</reference>